<dbReference type="Pfam" id="PF13936">
    <property type="entry name" value="HTH_38"/>
    <property type="match status" value="1"/>
</dbReference>
<dbReference type="InterPro" id="IPR000835">
    <property type="entry name" value="HTH_MarR-typ"/>
</dbReference>
<keyword evidence="4" id="KW-0238">DNA-binding</keyword>
<dbReference type="GO" id="GO:0003700">
    <property type="term" value="F:DNA-binding transcription factor activity"/>
    <property type="evidence" value="ECO:0007669"/>
    <property type="project" value="InterPro"/>
</dbReference>
<gene>
    <name evidence="4" type="ORF">HNR73_006051</name>
</gene>
<feature type="domain" description="HTH marR-type" evidence="2">
    <location>
        <begin position="113"/>
        <end position="163"/>
    </location>
</feature>
<dbReference type="Proteomes" id="UP000548476">
    <property type="component" value="Unassembled WGS sequence"/>
</dbReference>
<evidence type="ECO:0000313" key="5">
    <source>
        <dbReference type="Proteomes" id="UP000548476"/>
    </source>
</evidence>
<dbReference type="PANTHER" id="PTHR10948:SF23">
    <property type="entry name" value="TRANSPOSASE INSI FOR INSERTION SEQUENCE ELEMENT IS30A-RELATED"/>
    <property type="match status" value="1"/>
</dbReference>
<dbReference type="InterPro" id="IPR036388">
    <property type="entry name" value="WH-like_DNA-bd_sf"/>
</dbReference>
<dbReference type="SUPFAM" id="SSF46785">
    <property type="entry name" value="Winged helix' DNA-binding domain"/>
    <property type="match status" value="1"/>
</dbReference>
<dbReference type="InterPro" id="IPR051917">
    <property type="entry name" value="Transposase-Integrase"/>
</dbReference>
<sequence>MTLGVNAPRLSFEERRSIAAALAEGRGFAEIARDLGRPRSTVSREVARNGGVHRYQAGRAQQATTWRARRRPGPHPAEPPPSAGGADTRDVAAFEERFAETMIRTGVPAMMARVLVLMFTGEAGDFTAAELVARLQVSPASISKAVGWLEGRGLIRRERRDRREHYLMSDDVWYRAWKASMESMTAWAEHTREGAALLGTDSAAGARMDTTSRFFQVLRHDMLQAAERWRRTLG</sequence>
<comment type="caution">
    <text evidence="4">The sequence shown here is derived from an EMBL/GenBank/DDBJ whole genome shotgun (WGS) entry which is preliminary data.</text>
</comment>
<accession>A0A841FLG8</accession>
<evidence type="ECO:0000259" key="3">
    <source>
        <dbReference type="Pfam" id="PF13936"/>
    </source>
</evidence>
<reference evidence="4 5" key="1">
    <citation type="submission" date="2020-08" db="EMBL/GenBank/DDBJ databases">
        <title>Genomic Encyclopedia of Type Strains, Phase IV (KMG-IV): sequencing the most valuable type-strain genomes for metagenomic binning, comparative biology and taxonomic classification.</title>
        <authorList>
            <person name="Goeker M."/>
        </authorList>
    </citation>
    <scope>NUCLEOTIDE SEQUENCE [LARGE SCALE GENOMIC DNA]</scope>
    <source>
        <strain evidence="4 5">YIM 65646</strain>
    </source>
</reference>
<keyword evidence="5" id="KW-1185">Reference proteome</keyword>
<dbReference type="InterPro" id="IPR025246">
    <property type="entry name" value="IS30-like_HTH"/>
</dbReference>
<name>A0A841FLG8_9ACTN</name>
<protein>
    <submittedName>
        <fullName evidence="4">DNA-binding transcriptional regulator GbsR (MarR family)</fullName>
    </submittedName>
</protein>
<dbReference type="PANTHER" id="PTHR10948">
    <property type="entry name" value="TRANSPOSASE"/>
    <property type="match status" value="1"/>
</dbReference>
<dbReference type="Gene3D" id="1.10.10.10">
    <property type="entry name" value="Winged helix-like DNA-binding domain superfamily/Winged helix DNA-binding domain"/>
    <property type="match status" value="1"/>
</dbReference>
<feature type="region of interest" description="Disordered" evidence="1">
    <location>
        <begin position="38"/>
        <end position="87"/>
    </location>
</feature>
<dbReference type="Pfam" id="PF12802">
    <property type="entry name" value="MarR_2"/>
    <property type="match status" value="1"/>
</dbReference>
<proteinExistence type="predicted"/>
<organism evidence="4 5">
    <name type="scientific">Phytomonospora endophytica</name>
    <dbReference type="NCBI Taxonomy" id="714109"/>
    <lineage>
        <taxon>Bacteria</taxon>
        <taxon>Bacillati</taxon>
        <taxon>Actinomycetota</taxon>
        <taxon>Actinomycetes</taxon>
        <taxon>Micromonosporales</taxon>
        <taxon>Micromonosporaceae</taxon>
        <taxon>Phytomonospora</taxon>
    </lineage>
</organism>
<dbReference type="GO" id="GO:0032196">
    <property type="term" value="P:transposition"/>
    <property type="evidence" value="ECO:0007669"/>
    <property type="project" value="TreeGrafter"/>
</dbReference>
<feature type="domain" description="Transposase IS30-like HTH" evidence="3">
    <location>
        <begin position="9"/>
        <end position="49"/>
    </location>
</feature>
<evidence type="ECO:0000256" key="1">
    <source>
        <dbReference type="SAM" id="MobiDB-lite"/>
    </source>
</evidence>
<dbReference type="GO" id="GO:0005829">
    <property type="term" value="C:cytosol"/>
    <property type="evidence" value="ECO:0007669"/>
    <property type="project" value="TreeGrafter"/>
</dbReference>
<dbReference type="GO" id="GO:0003677">
    <property type="term" value="F:DNA binding"/>
    <property type="evidence" value="ECO:0007669"/>
    <property type="project" value="UniProtKB-KW"/>
</dbReference>
<evidence type="ECO:0000313" key="4">
    <source>
        <dbReference type="EMBL" id="MBB6038171.1"/>
    </source>
</evidence>
<dbReference type="InterPro" id="IPR036390">
    <property type="entry name" value="WH_DNA-bd_sf"/>
</dbReference>
<dbReference type="EMBL" id="JACHGT010000015">
    <property type="protein sequence ID" value="MBB6038171.1"/>
    <property type="molecule type" value="Genomic_DNA"/>
</dbReference>
<dbReference type="GO" id="GO:0004803">
    <property type="term" value="F:transposase activity"/>
    <property type="evidence" value="ECO:0007669"/>
    <property type="project" value="TreeGrafter"/>
</dbReference>
<dbReference type="AlphaFoldDB" id="A0A841FLG8"/>
<evidence type="ECO:0000259" key="2">
    <source>
        <dbReference type="Pfam" id="PF12802"/>
    </source>
</evidence>
<feature type="compositionally biased region" description="Low complexity" evidence="1">
    <location>
        <begin position="57"/>
        <end position="66"/>
    </location>
</feature>
<dbReference type="RefSeq" id="WP_221331193.1">
    <property type="nucleotide sequence ID" value="NZ_BONT01000047.1"/>
</dbReference>